<evidence type="ECO:0000256" key="3">
    <source>
        <dbReference type="ARBA" id="ARBA00023163"/>
    </source>
</evidence>
<evidence type="ECO:0000256" key="2">
    <source>
        <dbReference type="ARBA" id="ARBA00023125"/>
    </source>
</evidence>
<organism evidence="5 6">
    <name type="scientific">Spinactinospora alkalitolerans</name>
    <dbReference type="NCBI Taxonomy" id="687207"/>
    <lineage>
        <taxon>Bacteria</taxon>
        <taxon>Bacillati</taxon>
        <taxon>Actinomycetota</taxon>
        <taxon>Actinomycetes</taxon>
        <taxon>Streptosporangiales</taxon>
        <taxon>Nocardiopsidaceae</taxon>
        <taxon>Spinactinospora</taxon>
    </lineage>
</organism>
<dbReference type="RefSeq" id="WP_179644220.1">
    <property type="nucleotide sequence ID" value="NZ_BAAAYY010000004.1"/>
</dbReference>
<dbReference type="SUPFAM" id="SSF48008">
    <property type="entry name" value="GntR ligand-binding domain-like"/>
    <property type="match status" value="1"/>
</dbReference>
<accession>A0A852TYR6</accession>
<name>A0A852TYR6_9ACTN</name>
<evidence type="ECO:0000313" key="6">
    <source>
        <dbReference type="Proteomes" id="UP000589036"/>
    </source>
</evidence>
<dbReference type="AlphaFoldDB" id="A0A852TYR6"/>
<evidence type="ECO:0000313" key="5">
    <source>
        <dbReference type="EMBL" id="NYE48437.1"/>
    </source>
</evidence>
<reference evidence="5 6" key="1">
    <citation type="submission" date="2020-07" db="EMBL/GenBank/DDBJ databases">
        <title>Sequencing the genomes of 1000 actinobacteria strains.</title>
        <authorList>
            <person name="Klenk H.-P."/>
        </authorList>
    </citation>
    <scope>NUCLEOTIDE SEQUENCE [LARGE SCALE GENOMIC DNA]</scope>
    <source>
        <strain evidence="5 6">CXB654</strain>
    </source>
</reference>
<dbReference type="SUPFAM" id="SSF46785">
    <property type="entry name" value="Winged helix' DNA-binding domain"/>
    <property type="match status" value="1"/>
</dbReference>
<dbReference type="Pfam" id="PF00392">
    <property type="entry name" value="GntR"/>
    <property type="match status" value="1"/>
</dbReference>
<dbReference type="InterPro" id="IPR011711">
    <property type="entry name" value="GntR_C"/>
</dbReference>
<dbReference type="EMBL" id="JACCCC010000001">
    <property type="protein sequence ID" value="NYE48437.1"/>
    <property type="molecule type" value="Genomic_DNA"/>
</dbReference>
<protein>
    <submittedName>
        <fullName evidence="5">DNA-binding FadR family transcriptional regulator</fullName>
    </submittedName>
</protein>
<dbReference type="PANTHER" id="PTHR43537">
    <property type="entry name" value="TRANSCRIPTIONAL REGULATOR, GNTR FAMILY"/>
    <property type="match status" value="1"/>
</dbReference>
<evidence type="ECO:0000256" key="1">
    <source>
        <dbReference type="ARBA" id="ARBA00023015"/>
    </source>
</evidence>
<dbReference type="SMART" id="SM00345">
    <property type="entry name" value="HTH_GNTR"/>
    <property type="match status" value="1"/>
</dbReference>
<dbReference type="SMART" id="SM00895">
    <property type="entry name" value="FCD"/>
    <property type="match status" value="1"/>
</dbReference>
<dbReference type="Pfam" id="PF07729">
    <property type="entry name" value="FCD"/>
    <property type="match status" value="1"/>
</dbReference>
<dbReference type="InterPro" id="IPR036390">
    <property type="entry name" value="WH_DNA-bd_sf"/>
</dbReference>
<keyword evidence="6" id="KW-1185">Reference proteome</keyword>
<proteinExistence type="predicted"/>
<dbReference type="InterPro" id="IPR008920">
    <property type="entry name" value="TF_FadR/GntR_C"/>
</dbReference>
<dbReference type="PANTHER" id="PTHR43537:SF45">
    <property type="entry name" value="GNTR FAMILY REGULATORY PROTEIN"/>
    <property type="match status" value="1"/>
</dbReference>
<gene>
    <name evidence="5" type="ORF">HDA32_003557</name>
</gene>
<dbReference type="InterPro" id="IPR000524">
    <property type="entry name" value="Tscrpt_reg_HTH_GntR"/>
</dbReference>
<dbReference type="InterPro" id="IPR036388">
    <property type="entry name" value="WH-like_DNA-bd_sf"/>
</dbReference>
<keyword evidence="3" id="KW-0804">Transcription</keyword>
<keyword evidence="2 5" id="KW-0238">DNA-binding</keyword>
<dbReference type="Gene3D" id="1.20.120.530">
    <property type="entry name" value="GntR ligand-binding domain-like"/>
    <property type="match status" value="1"/>
</dbReference>
<feature type="domain" description="HTH gntR-type" evidence="4">
    <location>
        <begin position="25"/>
        <end position="95"/>
    </location>
</feature>
<sequence>MDTAAPAQREDAPLQAAPLTGIRRLSAQDTVRARIALAVDLGLLEPGERLPGNDSVASALDVSLITVRRALVSLCEDGVLERRRGRSGGTFVAPRPEKGAVREISAYTADAETVHRLIDQRLLLECGAAHLAARAGGPVRTARLRELVDAMDEARTWADFHELDADFHREVAAASGVPHAREELGAVLTRLHRYFLPYRMDVLRASNAEHRELLGAIEAADADRAVRVAHRHADTLHRTMFVGLDPEPPGH</sequence>
<dbReference type="PROSITE" id="PS50949">
    <property type="entry name" value="HTH_GNTR"/>
    <property type="match status" value="1"/>
</dbReference>
<dbReference type="Proteomes" id="UP000589036">
    <property type="component" value="Unassembled WGS sequence"/>
</dbReference>
<evidence type="ECO:0000259" key="4">
    <source>
        <dbReference type="PROSITE" id="PS50949"/>
    </source>
</evidence>
<dbReference type="GO" id="GO:0003700">
    <property type="term" value="F:DNA-binding transcription factor activity"/>
    <property type="evidence" value="ECO:0007669"/>
    <property type="project" value="InterPro"/>
</dbReference>
<dbReference type="Gene3D" id="1.10.10.10">
    <property type="entry name" value="Winged helix-like DNA-binding domain superfamily/Winged helix DNA-binding domain"/>
    <property type="match status" value="1"/>
</dbReference>
<comment type="caution">
    <text evidence="5">The sequence shown here is derived from an EMBL/GenBank/DDBJ whole genome shotgun (WGS) entry which is preliminary data.</text>
</comment>
<dbReference type="GO" id="GO:0003677">
    <property type="term" value="F:DNA binding"/>
    <property type="evidence" value="ECO:0007669"/>
    <property type="project" value="UniProtKB-KW"/>
</dbReference>
<keyword evidence="1" id="KW-0805">Transcription regulation</keyword>